<evidence type="ECO:0000313" key="2">
    <source>
        <dbReference type="Proteomes" id="UP000800200"/>
    </source>
</evidence>
<keyword evidence="2" id="KW-1185">Reference proteome</keyword>
<dbReference type="AlphaFoldDB" id="A0A6A6EMH4"/>
<dbReference type="OrthoDB" id="415706at2759"/>
<organism evidence="1 2">
    <name type="scientific">Zopfia rhizophila CBS 207.26</name>
    <dbReference type="NCBI Taxonomy" id="1314779"/>
    <lineage>
        <taxon>Eukaryota</taxon>
        <taxon>Fungi</taxon>
        <taxon>Dikarya</taxon>
        <taxon>Ascomycota</taxon>
        <taxon>Pezizomycotina</taxon>
        <taxon>Dothideomycetes</taxon>
        <taxon>Dothideomycetes incertae sedis</taxon>
        <taxon>Zopfiaceae</taxon>
        <taxon>Zopfia</taxon>
    </lineage>
</organism>
<reference evidence="1" key="1">
    <citation type="journal article" date="2020" name="Stud. Mycol.">
        <title>101 Dothideomycetes genomes: a test case for predicting lifestyles and emergence of pathogens.</title>
        <authorList>
            <person name="Haridas S."/>
            <person name="Albert R."/>
            <person name="Binder M."/>
            <person name="Bloem J."/>
            <person name="Labutti K."/>
            <person name="Salamov A."/>
            <person name="Andreopoulos B."/>
            <person name="Baker S."/>
            <person name="Barry K."/>
            <person name="Bills G."/>
            <person name="Bluhm B."/>
            <person name="Cannon C."/>
            <person name="Castanera R."/>
            <person name="Culley D."/>
            <person name="Daum C."/>
            <person name="Ezra D."/>
            <person name="Gonzalez J."/>
            <person name="Henrissat B."/>
            <person name="Kuo A."/>
            <person name="Liang C."/>
            <person name="Lipzen A."/>
            <person name="Lutzoni F."/>
            <person name="Magnuson J."/>
            <person name="Mondo S."/>
            <person name="Nolan M."/>
            <person name="Ohm R."/>
            <person name="Pangilinan J."/>
            <person name="Park H.-J."/>
            <person name="Ramirez L."/>
            <person name="Alfaro M."/>
            <person name="Sun H."/>
            <person name="Tritt A."/>
            <person name="Yoshinaga Y."/>
            <person name="Zwiers L.-H."/>
            <person name="Turgeon B."/>
            <person name="Goodwin S."/>
            <person name="Spatafora J."/>
            <person name="Crous P."/>
            <person name="Grigoriev I."/>
        </authorList>
    </citation>
    <scope>NUCLEOTIDE SEQUENCE</scope>
    <source>
        <strain evidence="1">CBS 207.26</strain>
    </source>
</reference>
<dbReference type="EMBL" id="ML994617">
    <property type="protein sequence ID" value="KAF2191280.1"/>
    <property type="molecule type" value="Genomic_DNA"/>
</dbReference>
<evidence type="ECO:0000313" key="1">
    <source>
        <dbReference type="EMBL" id="KAF2191280.1"/>
    </source>
</evidence>
<accession>A0A6A6EMH4</accession>
<proteinExistence type="predicted"/>
<gene>
    <name evidence="1" type="ORF">K469DRAFT_696978</name>
</gene>
<dbReference type="Proteomes" id="UP000800200">
    <property type="component" value="Unassembled WGS sequence"/>
</dbReference>
<sequence>MAIGGGFWKVWYWIAQEPSQRPPDEHLKEGISPCQGRYREVIGLVLKKMGSKFQAITQCALNGYYNSKIVFTEVPSLKLITKIMKMNEKFANDFWKKGHKRHFSPNWDDEGEKIYMLTENNDNSMPFEDLLQNYPELHDIIDTDKYQCPNLKAFNDNSIMDHIERVYQSNRGPELGTLLAHICPDKQVRDQLWETLLVDELRKAYVRAMEQACFLLRIEREGRPSTYNHYFNSEVQKKRQDRMTAAIANKTDTHYISDDEPIDVVPVTRLRTFVVNKDNAQQVREAVSPSTALCCASRFQCLRQRNDPICLPNTRVDVIKQIMEGDTTNWMRRTVTHQSKISHAKGFL</sequence>
<protein>
    <submittedName>
        <fullName evidence="1">Uncharacterized protein</fullName>
    </submittedName>
</protein>
<name>A0A6A6EMH4_9PEZI</name>